<dbReference type="Proteomes" id="UP000629287">
    <property type="component" value="Unassembled WGS sequence"/>
</dbReference>
<evidence type="ECO:0000313" key="3">
    <source>
        <dbReference type="Proteomes" id="UP000629287"/>
    </source>
</evidence>
<keyword evidence="3" id="KW-1185">Reference proteome</keyword>
<dbReference type="EMBL" id="JADBGF010000001">
    <property type="protein sequence ID" value="MBE1597838.1"/>
    <property type="molecule type" value="Genomic_DNA"/>
</dbReference>
<evidence type="ECO:0000256" key="1">
    <source>
        <dbReference type="SAM" id="MobiDB-lite"/>
    </source>
</evidence>
<evidence type="ECO:0000313" key="2">
    <source>
        <dbReference type="EMBL" id="MBE1597838.1"/>
    </source>
</evidence>
<dbReference type="GeneID" id="86828531"/>
<organism evidence="2 3">
    <name type="scientific">Streptomyces stelliscabiei</name>
    <dbReference type="NCBI Taxonomy" id="146820"/>
    <lineage>
        <taxon>Bacteria</taxon>
        <taxon>Bacillati</taxon>
        <taxon>Actinomycetota</taxon>
        <taxon>Actinomycetes</taxon>
        <taxon>Kitasatosporales</taxon>
        <taxon>Streptomycetaceae</taxon>
        <taxon>Streptomyces</taxon>
    </lineage>
</organism>
<feature type="compositionally biased region" description="Basic and acidic residues" evidence="1">
    <location>
        <begin position="25"/>
        <end position="35"/>
    </location>
</feature>
<name>A0A8I0P1S8_9ACTN</name>
<reference evidence="2 3" key="1">
    <citation type="submission" date="2020-10" db="EMBL/GenBank/DDBJ databases">
        <title>Sequencing the genomes of 1000 actinobacteria strains.</title>
        <authorList>
            <person name="Klenk H.-P."/>
        </authorList>
    </citation>
    <scope>NUCLEOTIDE SEQUENCE [LARGE SCALE GENOMIC DNA]</scope>
    <source>
        <strain evidence="2 3">DSM 41803</strain>
    </source>
</reference>
<gene>
    <name evidence="2" type="ORF">H4687_003967</name>
</gene>
<accession>A0A8I0P1S8</accession>
<protein>
    <submittedName>
        <fullName evidence="2">Uncharacterized protein</fullName>
    </submittedName>
</protein>
<sequence length="48" mass="5204">MDEDGDFTVDGDGPARLDSPVHAGRKPDERGRVTVDEPADDVLDTHAR</sequence>
<dbReference type="RefSeq" id="WP_167358631.1">
    <property type="nucleotide sequence ID" value="NZ_JADBGF010000001.1"/>
</dbReference>
<dbReference type="AlphaFoldDB" id="A0A8I0P1S8"/>
<comment type="caution">
    <text evidence="2">The sequence shown here is derived from an EMBL/GenBank/DDBJ whole genome shotgun (WGS) entry which is preliminary data.</text>
</comment>
<proteinExistence type="predicted"/>
<feature type="region of interest" description="Disordered" evidence="1">
    <location>
        <begin position="1"/>
        <end position="48"/>
    </location>
</feature>